<evidence type="ECO:0000256" key="2">
    <source>
        <dbReference type="ARBA" id="ARBA00023136"/>
    </source>
</evidence>
<proteinExistence type="inferred from homology"/>
<reference evidence="3 4" key="1">
    <citation type="submission" date="2019-11" db="EMBL/GenBank/DDBJ databases">
        <title>Draft genome sequences of five Paenibacillus species of dairy origin.</title>
        <authorList>
            <person name="Olajide A.M."/>
            <person name="Chen S."/>
            <person name="Lapointe G."/>
        </authorList>
    </citation>
    <scope>NUCLEOTIDE SEQUENCE [LARGE SCALE GENOMIC DNA]</scope>
    <source>
        <strain evidence="3 4">2CS3</strain>
    </source>
</reference>
<accession>A0A7X2Z9B5</accession>
<dbReference type="EMBL" id="WNZX01000005">
    <property type="protein sequence ID" value="MUG70714.1"/>
    <property type="molecule type" value="Genomic_DNA"/>
</dbReference>
<name>A0A7X2Z9B5_9BACL</name>
<protein>
    <recommendedName>
        <fullName evidence="5">Spore germination protein</fullName>
    </recommendedName>
</protein>
<evidence type="ECO:0008006" key="5">
    <source>
        <dbReference type="Google" id="ProtNLM"/>
    </source>
</evidence>
<dbReference type="PANTHER" id="PTHR22550:SF5">
    <property type="entry name" value="LEUCINE ZIPPER PROTEIN 4"/>
    <property type="match status" value="1"/>
</dbReference>
<dbReference type="InterPro" id="IPR004995">
    <property type="entry name" value="Spore_Ger"/>
</dbReference>
<dbReference type="GO" id="GO:0009847">
    <property type="term" value="P:spore germination"/>
    <property type="evidence" value="ECO:0007669"/>
    <property type="project" value="InterPro"/>
</dbReference>
<evidence type="ECO:0000313" key="3">
    <source>
        <dbReference type="EMBL" id="MUG70714.1"/>
    </source>
</evidence>
<dbReference type="PANTHER" id="PTHR22550">
    <property type="entry name" value="SPORE GERMINATION PROTEIN"/>
    <property type="match status" value="1"/>
</dbReference>
<dbReference type="Pfam" id="PF03323">
    <property type="entry name" value="GerA"/>
    <property type="match status" value="1"/>
</dbReference>
<dbReference type="GO" id="GO:0016020">
    <property type="term" value="C:membrane"/>
    <property type="evidence" value="ECO:0007669"/>
    <property type="project" value="InterPro"/>
</dbReference>
<evidence type="ECO:0000256" key="1">
    <source>
        <dbReference type="ARBA" id="ARBA00005278"/>
    </source>
</evidence>
<sequence length="244" mass="27536">MLFRPWLFKNKTKNKKQAANPQQHIEHLFEKTKKSSDFVQISITNEDGAFILSYYSSLIDRKLLQNKILHSVQEHSLHMGSLQQLDGIKTLFPIEDIVITDQVEVIEVKLLKGYAALQLKATDHQCALINLSHGNLGLRDQSDVGSMSHTKVAIVYIEGVTSEQHVQTMVQRLQNIDFDVVFDSSQLHQFISDNSLTPFPLSLSTERLDRTVWALINGQVAVLSNGSPYAFTAPATLLDFFRIA</sequence>
<evidence type="ECO:0000313" key="4">
    <source>
        <dbReference type="Proteomes" id="UP000450917"/>
    </source>
</evidence>
<comment type="caution">
    <text evidence="3">The sequence shown here is derived from an EMBL/GenBank/DDBJ whole genome shotgun (WGS) entry which is preliminary data.</text>
</comment>
<gene>
    <name evidence="3" type="ORF">GNP93_08470</name>
</gene>
<dbReference type="Proteomes" id="UP000450917">
    <property type="component" value="Unassembled WGS sequence"/>
</dbReference>
<dbReference type="InterPro" id="IPR050768">
    <property type="entry name" value="UPF0353/GerABKA_families"/>
</dbReference>
<keyword evidence="4" id="KW-1185">Reference proteome</keyword>
<keyword evidence="2" id="KW-0472">Membrane</keyword>
<dbReference type="AlphaFoldDB" id="A0A7X2Z9B5"/>
<organism evidence="3 4">
    <name type="scientific">Paenibacillus validus</name>
    <dbReference type="NCBI Taxonomy" id="44253"/>
    <lineage>
        <taxon>Bacteria</taxon>
        <taxon>Bacillati</taxon>
        <taxon>Bacillota</taxon>
        <taxon>Bacilli</taxon>
        <taxon>Bacillales</taxon>
        <taxon>Paenibacillaceae</taxon>
        <taxon>Paenibacillus</taxon>
    </lineage>
</organism>
<comment type="similarity">
    <text evidence="1">Belongs to the GerABKA family.</text>
</comment>